<keyword evidence="10 15" id="KW-1133">Transmembrane helix</keyword>
<evidence type="ECO:0000256" key="7">
    <source>
        <dbReference type="ARBA" id="ARBA00022741"/>
    </source>
</evidence>
<dbReference type="Pfam" id="PF01219">
    <property type="entry name" value="DAGK_prokar"/>
    <property type="match status" value="1"/>
</dbReference>
<organism evidence="16 17">
    <name type="scientific">Paenibacillus chartarius</name>
    <dbReference type="NCBI Taxonomy" id="747481"/>
    <lineage>
        <taxon>Bacteria</taxon>
        <taxon>Bacillati</taxon>
        <taxon>Bacillota</taxon>
        <taxon>Bacilli</taxon>
        <taxon>Bacillales</taxon>
        <taxon>Paenibacillaceae</taxon>
        <taxon>Paenibacillus</taxon>
    </lineage>
</organism>
<evidence type="ECO:0000256" key="9">
    <source>
        <dbReference type="ARBA" id="ARBA00022840"/>
    </source>
</evidence>
<keyword evidence="6 15" id="KW-0812">Transmembrane</keyword>
<feature type="transmembrane region" description="Helical" evidence="15">
    <location>
        <begin position="189"/>
        <end position="206"/>
    </location>
</feature>
<proteinExistence type="inferred from homology"/>
<feature type="transmembrane region" description="Helical" evidence="15">
    <location>
        <begin position="139"/>
        <end position="156"/>
    </location>
</feature>
<comment type="subcellular location">
    <subcellularLocation>
        <location evidence="1">Cell membrane</location>
        <topology evidence="1">Multi-pass membrane protein</topology>
    </subcellularLocation>
</comment>
<name>A0ABV6DHH3_9BACL</name>
<dbReference type="InterPro" id="IPR000829">
    <property type="entry name" value="DAGK"/>
</dbReference>
<keyword evidence="14" id="KW-1208">Phospholipid metabolism</keyword>
<dbReference type="CDD" id="cd14265">
    <property type="entry name" value="UDPK_IM_like"/>
    <property type="match status" value="1"/>
</dbReference>
<evidence type="ECO:0000256" key="5">
    <source>
        <dbReference type="ARBA" id="ARBA00022679"/>
    </source>
</evidence>
<comment type="caution">
    <text evidence="16">The sequence shown here is derived from an EMBL/GenBank/DDBJ whole genome shotgun (WGS) entry which is preliminary data.</text>
</comment>
<feature type="transmembrane region" description="Helical" evidence="15">
    <location>
        <begin position="213"/>
        <end position="236"/>
    </location>
</feature>
<evidence type="ECO:0000313" key="16">
    <source>
        <dbReference type="EMBL" id="MFC0212085.1"/>
    </source>
</evidence>
<evidence type="ECO:0000313" key="17">
    <source>
        <dbReference type="Proteomes" id="UP001589776"/>
    </source>
</evidence>
<evidence type="ECO:0000256" key="2">
    <source>
        <dbReference type="ARBA" id="ARBA00005967"/>
    </source>
</evidence>
<keyword evidence="11" id="KW-0443">Lipid metabolism</keyword>
<dbReference type="PANTHER" id="PTHR34299:SF1">
    <property type="entry name" value="DIACYLGLYCEROL KINASE"/>
    <property type="match status" value="1"/>
</dbReference>
<accession>A0ABV6DHH3</accession>
<keyword evidence="4" id="KW-0444">Lipid biosynthesis</keyword>
<gene>
    <name evidence="16" type="ORF">ACFFK0_06390</name>
</gene>
<evidence type="ECO:0000256" key="14">
    <source>
        <dbReference type="ARBA" id="ARBA00023264"/>
    </source>
</evidence>
<evidence type="ECO:0000256" key="4">
    <source>
        <dbReference type="ARBA" id="ARBA00022516"/>
    </source>
</evidence>
<keyword evidence="8 16" id="KW-0418">Kinase</keyword>
<evidence type="ECO:0000256" key="1">
    <source>
        <dbReference type="ARBA" id="ARBA00004651"/>
    </source>
</evidence>
<feature type="transmembrane region" description="Helical" evidence="15">
    <location>
        <begin position="98"/>
        <end position="119"/>
    </location>
</feature>
<evidence type="ECO:0000256" key="12">
    <source>
        <dbReference type="ARBA" id="ARBA00023136"/>
    </source>
</evidence>
<feature type="transmembrane region" description="Helical" evidence="15">
    <location>
        <begin position="58"/>
        <end position="77"/>
    </location>
</feature>
<keyword evidence="17" id="KW-1185">Reference proteome</keyword>
<dbReference type="EC" id="2.7.1.-" evidence="16"/>
<dbReference type="InterPro" id="IPR033717">
    <property type="entry name" value="UDPK"/>
</dbReference>
<comment type="similarity">
    <text evidence="2">Belongs to the bacterial diacylglycerol kinase family.</text>
</comment>
<feature type="transmembrane region" description="Helical" evidence="15">
    <location>
        <begin position="163"/>
        <end position="183"/>
    </location>
</feature>
<evidence type="ECO:0000256" key="3">
    <source>
        <dbReference type="ARBA" id="ARBA00022475"/>
    </source>
</evidence>
<dbReference type="RefSeq" id="WP_377469158.1">
    <property type="nucleotide sequence ID" value="NZ_JBHLWN010000025.1"/>
</dbReference>
<dbReference type="PANTHER" id="PTHR34299">
    <property type="entry name" value="DIACYLGLYCEROL KINASE"/>
    <property type="match status" value="1"/>
</dbReference>
<dbReference type="Proteomes" id="UP001589776">
    <property type="component" value="Unassembled WGS sequence"/>
</dbReference>
<protein>
    <submittedName>
        <fullName evidence="16">Diacylglycerol kinase family protein</fullName>
        <ecNumber evidence="16">2.7.1.-</ecNumber>
    </submittedName>
</protein>
<dbReference type="GO" id="GO:0016301">
    <property type="term" value="F:kinase activity"/>
    <property type="evidence" value="ECO:0007669"/>
    <property type="project" value="UniProtKB-KW"/>
</dbReference>
<evidence type="ECO:0000256" key="8">
    <source>
        <dbReference type="ARBA" id="ARBA00022777"/>
    </source>
</evidence>
<keyword evidence="13" id="KW-0594">Phospholipid biosynthesis</keyword>
<evidence type="ECO:0000256" key="11">
    <source>
        <dbReference type="ARBA" id="ARBA00023098"/>
    </source>
</evidence>
<dbReference type="EMBL" id="JBHLWN010000025">
    <property type="protein sequence ID" value="MFC0212085.1"/>
    <property type="molecule type" value="Genomic_DNA"/>
</dbReference>
<evidence type="ECO:0000256" key="6">
    <source>
        <dbReference type="ARBA" id="ARBA00022692"/>
    </source>
</evidence>
<sequence length="238" mass="25681">MNEDGRWRPGKWKRSLRYAYEGIQYALSTQANMKFHFVAAFAVLLAALLVKLSRTDILFLLLAVTLMIVTELINTAVEKAVDLAMPDRHPLAKIAKDVAAASVLVSAVFAVIVGMIVFYEPIDRLMSNVREQRSMTAGTIWISLALVLLSVVVTATRFRKQGLAYRPSLFMAVAAAAATMIALAASPTWIGLLAYLLVAIIAVVLYDKSARSVPALLLGGLIGLGIALLAAALLHIGF</sequence>
<keyword evidence="7" id="KW-0547">Nucleotide-binding</keyword>
<feature type="transmembrane region" description="Helical" evidence="15">
    <location>
        <begin position="35"/>
        <end position="52"/>
    </location>
</feature>
<keyword evidence="5 16" id="KW-0808">Transferase</keyword>
<keyword evidence="9" id="KW-0067">ATP-binding</keyword>
<dbReference type="Gene3D" id="1.10.287.3610">
    <property type="match status" value="1"/>
</dbReference>
<dbReference type="InterPro" id="IPR036945">
    <property type="entry name" value="DAGK_sf"/>
</dbReference>
<evidence type="ECO:0000256" key="10">
    <source>
        <dbReference type="ARBA" id="ARBA00022989"/>
    </source>
</evidence>
<reference evidence="16 17" key="1">
    <citation type="submission" date="2024-09" db="EMBL/GenBank/DDBJ databases">
        <authorList>
            <person name="Sun Q."/>
            <person name="Mori K."/>
        </authorList>
    </citation>
    <scope>NUCLEOTIDE SEQUENCE [LARGE SCALE GENOMIC DNA]</scope>
    <source>
        <strain evidence="16 17">CCM 7759</strain>
    </source>
</reference>
<dbReference type="PROSITE" id="PS01069">
    <property type="entry name" value="DAGK_PROKAR"/>
    <property type="match status" value="1"/>
</dbReference>
<keyword evidence="12 15" id="KW-0472">Membrane</keyword>
<evidence type="ECO:0000256" key="13">
    <source>
        <dbReference type="ARBA" id="ARBA00023209"/>
    </source>
</evidence>
<keyword evidence="3" id="KW-1003">Cell membrane</keyword>
<evidence type="ECO:0000256" key="15">
    <source>
        <dbReference type="SAM" id="Phobius"/>
    </source>
</evidence>